<accession>A0A8D8XHA7</accession>
<sequence>MKIKEGIFVGPQIRDLLNDEKITVELNPLEKAAWGSFKEICANFLGNQRADNYRDIVENLLLNYKSLKCNMSLKINFLHSHLDFFPSNLGAASEEHGERFHQDILSMEIRYQGKWSSSMLADYCWNLKRDVHDLRSTGENLIKPLSKVKASIIHHTFSMLY</sequence>
<reference evidence="1" key="1">
    <citation type="submission" date="2021-05" db="EMBL/GenBank/DDBJ databases">
        <authorList>
            <person name="Alioto T."/>
            <person name="Alioto T."/>
            <person name="Gomez Garrido J."/>
        </authorList>
    </citation>
    <scope>NUCLEOTIDE SEQUENCE</scope>
</reference>
<dbReference type="EMBL" id="HBUF01332074">
    <property type="protein sequence ID" value="CAG6697151.1"/>
    <property type="molecule type" value="Transcribed_RNA"/>
</dbReference>
<dbReference type="AlphaFoldDB" id="A0A8D8XHA7"/>
<protein>
    <submittedName>
        <fullName evidence="1">Uncharacterized protein</fullName>
    </submittedName>
</protein>
<dbReference type="PANTHER" id="PTHR46114:SF2">
    <property type="entry name" value="CULLIN N-TERMINAL DOMAIN-CONTAINING PROTEIN"/>
    <property type="match status" value="1"/>
</dbReference>
<evidence type="ECO:0000313" key="1">
    <source>
        <dbReference type="EMBL" id="CAG6697153.1"/>
    </source>
</evidence>
<organism evidence="1">
    <name type="scientific">Cacopsylla melanoneura</name>
    <dbReference type="NCBI Taxonomy" id="428564"/>
    <lineage>
        <taxon>Eukaryota</taxon>
        <taxon>Metazoa</taxon>
        <taxon>Ecdysozoa</taxon>
        <taxon>Arthropoda</taxon>
        <taxon>Hexapoda</taxon>
        <taxon>Insecta</taxon>
        <taxon>Pterygota</taxon>
        <taxon>Neoptera</taxon>
        <taxon>Paraneoptera</taxon>
        <taxon>Hemiptera</taxon>
        <taxon>Sternorrhyncha</taxon>
        <taxon>Psylloidea</taxon>
        <taxon>Psyllidae</taxon>
        <taxon>Psyllinae</taxon>
        <taxon>Cacopsylla</taxon>
    </lineage>
</organism>
<proteinExistence type="predicted"/>
<dbReference type="EMBL" id="HBUF01332075">
    <property type="protein sequence ID" value="CAG6697153.1"/>
    <property type="molecule type" value="Transcribed_RNA"/>
</dbReference>
<name>A0A8D8XHA7_9HEMI</name>
<dbReference type="PANTHER" id="PTHR46114">
    <property type="entry name" value="APPLE DOMAIN-CONTAINING PROTEIN"/>
    <property type="match status" value="1"/>
</dbReference>